<keyword evidence="1" id="KW-0175">Coiled coil</keyword>
<accession>A0A146JY52</accession>
<evidence type="ECO:0000313" key="2">
    <source>
        <dbReference type="EMBL" id="JAP89437.1"/>
    </source>
</evidence>
<organism evidence="2">
    <name type="scientific">Trepomonas sp. PC1</name>
    <dbReference type="NCBI Taxonomy" id="1076344"/>
    <lineage>
        <taxon>Eukaryota</taxon>
        <taxon>Metamonada</taxon>
        <taxon>Diplomonadida</taxon>
        <taxon>Hexamitidae</taxon>
        <taxon>Hexamitinae</taxon>
        <taxon>Trepomonas</taxon>
    </lineage>
</organism>
<dbReference type="AlphaFoldDB" id="A0A146JY52"/>
<feature type="non-terminal residue" evidence="2">
    <location>
        <position position="1"/>
    </location>
</feature>
<evidence type="ECO:0000256" key="1">
    <source>
        <dbReference type="SAM" id="Coils"/>
    </source>
</evidence>
<feature type="coiled-coil region" evidence="1">
    <location>
        <begin position="300"/>
        <end position="333"/>
    </location>
</feature>
<sequence length="414" mass="47759">FGKTKLTPNFPVSQLTYMNKNRPLTLNELQHIPEAVIIHGLGFSNQKQEQSQFESVVSNLLVRYPFLASRLNYSDGWVSLTENTDPKPQDYCSMSSSLITSLDQLEPLYNDMRSLISQNHLFHLSVCDCDLNDAKQAVILTVSHVVNDGLSVMKTMAMVGQFLAGQHVPMFIQPSPATFVDRLSLSREEKQFLKPIKSQEAANEHCHVKLVPHRIRLLNKMPKYEGFKPTIVMQALNMFVNICICNQNSYSQMAFQQLEMLGLKDPLNQSENFQYLNGFISMDFNIIVKSTEKMTFRALMEEIQRQYQIAQQMTQKERDNKFLEVDYKEFQESEDFGNDFYSSNMGRGSNVYFQQMVGQSSFFDIESKFLTHSAIGGDWGLMYGEIGEKNDKAWELYQKITMEMTIEEGRRFLE</sequence>
<proteinExistence type="predicted"/>
<reference evidence="2" key="1">
    <citation type="submission" date="2015-07" db="EMBL/GenBank/DDBJ databases">
        <title>Adaptation to a free-living lifestyle via gene acquisitions in the diplomonad Trepomonas sp. PC1.</title>
        <authorList>
            <person name="Xu F."/>
            <person name="Jerlstrom-Hultqvist J."/>
            <person name="Kolisko M."/>
            <person name="Simpson A.G.B."/>
            <person name="Roger A.J."/>
            <person name="Svard S.G."/>
            <person name="Andersson J.O."/>
        </authorList>
    </citation>
    <scope>NUCLEOTIDE SEQUENCE</scope>
    <source>
        <strain evidence="2">PC1</strain>
    </source>
</reference>
<name>A0A146JY52_9EUKA</name>
<gene>
    <name evidence="2" type="ORF">TPC1_31068</name>
</gene>
<protein>
    <submittedName>
        <fullName evidence="2">Uncharacterized protein</fullName>
    </submittedName>
</protein>
<dbReference type="EMBL" id="GDID01007169">
    <property type="protein sequence ID" value="JAP89437.1"/>
    <property type="molecule type" value="Transcribed_RNA"/>
</dbReference>